<proteinExistence type="predicted"/>
<dbReference type="EMBL" id="BNCO01000010">
    <property type="protein sequence ID" value="GIL51243.1"/>
    <property type="molecule type" value="Genomic_DNA"/>
</dbReference>
<dbReference type="AlphaFoldDB" id="A0A8J4EWT7"/>
<gene>
    <name evidence="1" type="ORF">Vafri_7096</name>
</gene>
<dbReference type="Proteomes" id="UP000747399">
    <property type="component" value="Unassembled WGS sequence"/>
</dbReference>
<accession>A0A8J4EWT7</accession>
<reference evidence="1" key="1">
    <citation type="journal article" date="2021" name="Proc. Natl. Acad. Sci. U.S.A.">
        <title>Three genomes in the algal genus Volvox reveal the fate of a haploid sex-determining region after a transition to homothallism.</title>
        <authorList>
            <person name="Yamamoto K."/>
            <person name="Hamaji T."/>
            <person name="Kawai-Toyooka H."/>
            <person name="Matsuzaki R."/>
            <person name="Takahashi F."/>
            <person name="Nishimura Y."/>
            <person name="Kawachi M."/>
            <person name="Noguchi H."/>
            <person name="Minakuchi Y."/>
            <person name="Umen J.G."/>
            <person name="Toyoda A."/>
            <person name="Nozaki H."/>
        </authorList>
    </citation>
    <scope>NUCLEOTIDE SEQUENCE</scope>
    <source>
        <strain evidence="1">NIES-3780</strain>
    </source>
</reference>
<keyword evidence="2" id="KW-1185">Reference proteome</keyword>
<evidence type="ECO:0000313" key="1">
    <source>
        <dbReference type="EMBL" id="GIL51243.1"/>
    </source>
</evidence>
<name>A0A8J4EWT7_9CHLO</name>
<sequence>MTLIWGLDRTCSTRECPCSSDDGPVVRDGWLAGCWTGCNISTYYRFVPKVCVLRAHKVRLVTLCIMQGSEGLTSGSIDVIPEDIEDHNYDALYQAACTLPEVIVDFGGQRARVLGGHCASCNAIFVTPVAPDTVPKHSPLQLKPNYENVKDETGLSTKQLPVPVSRPPLTLYGFWVYAKIKQTRVHPTHDAESELVCQQELRVIEPDGQAEMNLLEFLQRASAILGGHSLRALNMRVLWWDEADNEGHYRPRWYQAEIRAFNADKGSHRVGGVLGARRQDREDGVPWERRAEVGKASIHRLATCHRLSPLACQWPYVLLTWGGTGDLLE</sequence>
<organism evidence="1 2">
    <name type="scientific">Volvox africanus</name>
    <dbReference type="NCBI Taxonomy" id="51714"/>
    <lineage>
        <taxon>Eukaryota</taxon>
        <taxon>Viridiplantae</taxon>
        <taxon>Chlorophyta</taxon>
        <taxon>core chlorophytes</taxon>
        <taxon>Chlorophyceae</taxon>
        <taxon>CS clade</taxon>
        <taxon>Chlamydomonadales</taxon>
        <taxon>Volvocaceae</taxon>
        <taxon>Volvox</taxon>
    </lineage>
</organism>
<protein>
    <submittedName>
        <fullName evidence="1">Uncharacterized protein</fullName>
    </submittedName>
</protein>
<comment type="caution">
    <text evidence="1">The sequence shown here is derived from an EMBL/GenBank/DDBJ whole genome shotgun (WGS) entry which is preliminary data.</text>
</comment>
<evidence type="ECO:0000313" key="2">
    <source>
        <dbReference type="Proteomes" id="UP000747399"/>
    </source>
</evidence>